<organism evidence="4 5">
    <name type="scientific">Parabacteroides goldsteinii dnLKV18</name>
    <dbReference type="NCBI Taxonomy" id="1235789"/>
    <lineage>
        <taxon>Bacteria</taxon>
        <taxon>Pseudomonadati</taxon>
        <taxon>Bacteroidota</taxon>
        <taxon>Bacteroidia</taxon>
        <taxon>Bacteroidales</taxon>
        <taxon>Tannerellaceae</taxon>
        <taxon>Parabacteroides</taxon>
    </lineage>
</organism>
<comment type="caution">
    <text evidence="4">The sequence shown here is derived from an EMBL/GenBank/DDBJ whole genome shotgun (WGS) entry which is preliminary data.</text>
</comment>
<evidence type="ECO:0000313" key="5">
    <source>
        <dbReference type="Proteomes" id="UP000014140"/>
    </source>
</evidence>
<evidence type="ECO:0000259" key="3">
    <source>
        <dbReference type="Pfam" id="PF17293"/>
    </source>
</evidence>
<reference evidence="4 5" key="1">
    <citation type="submission" date="2013-04" db="EMBL/GenBank/DDBJ databases">
        <title>The Genome Sequence of Parabacteroides goldsteinii dnLKV18.</title>
        <authorList>
            <consortium name="The Broad Institute Genomics Platform"/>
            <consortium name="The Broad Institute Genome Sequencing Center for Infectious Disease"/>
            <person name="Earl A."/>
            <person name="Xavier R."/>
            <person name="Kuhn K."/>
            <person name="Stappenbeck T."/>
            <person name="Walker B."/>
            <person name="Young S."/>
            <person name="Zeng Q."/>
            <person name="Gargeya S."/>
            <person name="Fitzgerald M."/>
            <person name="Haas B."/>
            <person name="Abouelleil A."/>
            <person name="Allen A.W."/>
            <person name="Alvarado L."/>
            <person name="Arachchi H.M."/>
            <person name="Berlin A.M."/>
            <person name="Chapman S.B."/>
            <person name="Gainer-Dewar J."/>
            <person name="Goldberg J."/>
            <person name="Griggs A."/>
            <person name="Gujja S."/>
            <person name="Hansen M."/>
            <person name="Howarth C."/>
            <person name="Imamovic A."/>
            <person name="Ireland A."/>
            <person name="Larimer J."/>
            <person name="McCowan C."/>
            <person name="Murphy C."/>
            <person name="Pearson M."/>
            <person name="Poon T.W."/>
            <person name="Priest M."/>
            <person name="Roberts A."/>
            <person name="Saif S."/>
            <person name="Shea T."/>
            <person name="Sisk P."/>
            <person name="Sykes S."/>
            <person name="Wortman J."/>
            <person name="Nusbaum C."/>
            <person name="Birren B."/>
        </authorList>
    </citation>
    <scope>NUCLEOTIDE SEQUENCE [LARGE SCALE GENOMIC DNA]</scope>
    <source>
        <strain evidence="5">dnLKV18</strain>
    </source>
</reference>
<dbReference type="InterPro" id="IPR010998">
    <property type="entry name" value="Integrase_recombinase_N"/>
</dbReference>
<feature type="domain" description="Arm DNA-binding" evidence="3">
    <location>
        <begin position="10"/>
        <end position="96"/>
    </location>
</feature>
<evidence type="ECO:0000313" key="4">
    <source>
        <dbReference type="EMBL" id="EOS19972.1"/>
    </source>
</evidence>
<name>S0GSK0_9BACT</name>
<dbReference type="Gene3D" id="1.10.150.130">
    <property type="match status" value="1"/>
</dbReference>
<dbReference type="AlphaFoldDB" id="S0GSK0"/>
<dbReference type="Pfam" id="PF17293">
    <property type="entry name" value="Arm-DNA-bind_5"/>
    <property type="match status" value="1"/>
</dbReference>
<sequence length="188" mass="21841">MRSTFKLLYFVKRNAVKKNGNAPIIARITIDQVVAQFNTKLEINPAHWSVELGKASGRTAEAVHINSMLESIRSTVHQHYHALMAQDGYVTAELVKNAFLGKIARERTLIEFFKQHNEQYLQKVKMNTADKTYSRYELTKKRLMEFMKFKYSVSDMLIKDINVVFIEDFLLYIKNNYGCSHNTVTIIL</sequence>
<keyword evidence="1" id="KW-0238">DNA-binding</keyword>
<proteinExistence type="predicted"/>
<protein>
    <recommendedName>
        <fullName evidence="6">Phage integrase SAM-like domain-containing protein</fullName>
    </recommendedName>
</protein>
<dbReference type="HOGENOM" id="CLU_033139_5_0_10"/>
<evidence type="ECO:0000256" key="1">
    <source>
        <dbReference type="ARBA" id="ARBA00023125"/>
    </source>
</evidence>
<feature type="domain" description="Phage integrase SAM-like" evidence="2">
    <location>
        <begin position="108"/>
        <end position="185"/>
    </location>
</feature>
<evidence type="ECO:0000259" key="2">
    <source>
        <dbReference type="Pfam" id="PF13102"/>
    </source>
</evidence>
<dbReference type="GO" id="GO:0003677">
    <property type="term" value="F:DNA binding"/>
    <property type="evidence" value="ECO:0007669"/>
    <property type="project" value="UniProtKB-KW"/>
</dbReference>
<dbReference type="Pfam" id="PF13102">
    <property type="entry name" value="Phage_int_SAM_5"/>
    <property type="match status" value="1"/>
</dbReference>
<dbReference type="InterPro" id="IPR035386">
    <property type="entry name" value="Arm-DNA-bind_5"/>
</dbReference>
<dbReference type="PATRIC" id="fig|1235789.3.peg.649"/>
<dbReference type="InterPro" id="IPR025269">
    <property type="entry name" value="SAM-like_dom"/>
</dbReference>
<gene>
    <name evidence="4" type="ORF">C803_00654</name>
</gene>
<accession>S0GSK0</accession>
<dbReference type="EMBL" id="ASSQ01000001">
    <property type="protein sequence ID" value="EOS19972.1"/>
    <property type="molecule type" value="Genomic_DNA"/>
</dbReference>
<keyword evidence="5" id="KW-1185">Reference proteome</keyword>
<evidence type="ECO:0008006" key="6">
    <source>
        <dbReference type="Google" id="ProtNLM"/>
    </source>
</evidence>
<dbReference type="Proteomes" id="UP000014140">
    <property type="component" value="Unassembled WGS sequence"/>
</dbReference>